<dbReference type="AlphaFoldDB" id="A0AA37WFI3"/>
<dbReference type="PROSITE" id="PS50234">
    <property type="entry name" value="VWFA"/>
    <property type="match status" value="1"/>
</dbReference>
<evidence type="ECO:0000256" key="2">
    <source>
        <dbReference type="ARBA" id="ARBA00022525"/>
    </source>
</evidence>
<evidence type="ECO:0000259" key="5">
    <source>
        <dbReference type="PROSITE" id="PS50234"/>
    </source>
</evidence>
<evidence type="ECO:0000313" key="6">
    <source>
        <dbReference type="EMBL" id="GLR18642.1"/>
    </source>
</evidence>
<dbReference type="InterPro" id="IPR008969">
    <property type="entry name" value="CarboxyPept-like_regulatory"/>
</dbReference>
<dbReference type="SUPFAM" id="SSF53300">
    <property type="entry name" value="vWA-like"/>
    <property type="match status" value="1"/>
</dbReference>
<dbReference type="NCBIfam" id="TIGR04183">
    <property type="entry name" value="Por_Secre_tail"/>
    <property type="match status" value="1"/>
</dbReference>
<comment type="subcellular location">
    <subcellularLocation>
        <location evidence="1">Secreted</location>
    </subcellularLocation>
</comment>
<dbReference type="SMART" id="SM00327">
    <property type="entry name" value="VWA"/>
    <property type="match status" value="1"/>
</dbReference>
<evidence type="ECO:0000256" key="4">
    <source>
        <dbReference type="SAM" id="MobiDB-lite"/>
    </source>
</evidence>
<feature type="compositionally biased region" description="Basic and acidic residues" evidence="4">
    <location>
        <begin position="160"/>
        <end position="173"/>
    </location>
</feature>
<dbReference type="CDD" id="cd00198">
    <property type="entry name" value="vWFA"/>
    <property type="match status" value="1"/>
</dbReference>
<keyword evidence="2" id="KW-0964">Secreted</keyword>
<keyword evidence="3" id="KW-0732">Signal</keyword>
<dbReference type="PANTHER" id="PTHR47763:SF1">
    <property type="entry name" value="DUF659 DOMAIN-CONTAINING PROTEIN"/>
    <property type="match status" value="1"/>
</dbReference>
<dbReference type="InterPro" id="IPR036465">
    <property type="entry name" value="vWFA_dom_sf"/>
</dbReference>
<evidence type="ECO:0000313" key="7">
    <source>
        <dbReference type="Proteomes" id="UP001156666"/>
    </source>
</evidence>
<accession>A0AA37WFI3</accession>
<keyword evidence="7" id="KW-1185">Reference proteome</keyword>
<dbReference type="Pfam" id="PF13715">
    <property type="entry name" value="CarbopepD_reg_2"/>
    <property type="match status" value="1"/>
</dbReference>
<dbReference type="GO" id="GO:0005737">
    <property type="term" value="C:cytoplasm"/>
    <property type="evidence" value="ECO:0007669"/>
    <property type="project" value="TreeGrafter"/>
</dbReference>
<dbReference type="Gene3D" id="3.40.50.410">
    <property type="entry name" value="von Willebrand factor, type A domain"/>
    <property type="match status" value="1"/>
</dbReference>
<dbReference type="Proteomes" id="UP001156666">
    <property type="component" value="Unassembled WGS sequence"/>
</dbReference>
<evidence type="ECO:0000256" key="1">
    <source>
        <dbReference type="ARBA" id="ARBA00004613"/>
    </source>
</evidence>
<dbReference type="InterPro" id="IPR026444">
    <property type="entry name" value="Secre_tail"/>
</dbReference>
<gene>
    <name evidence="6" type="ORF">GCM10007940_32580</name>
</gene>
<dbReference type="GO" id="GO:0004674">
    <property type="term" value="F:protein serine/threonine kinase activity"/>
    <property type="evidence" value="ECO:0007669"/>
    <property type="project" value="TreeGrafter"/>
</dbReference>
<sequence length="601" mass="67039">MKSILLLSTIFCLAFSTKFIRSFENIKVAGVVFDTKGEPIHGATVFVLGTKKGTMTDSLGQFEMMVPVETKKLTIKHYGYKAQDVNITLRKALRVFLEEGRTTTEKHRDLAIMESSSARREKKLMSHSALKPSPVLPASTFSEGIADDYAESEASTSPEGRGKVKEMTKSEVDTRAGQLTAGEWNDLNNWEAWMKLVEEADYKEMGEYWQVNAKERVSVFVTNQYELPIADCLVTMKSSGKIVWTSKTDNAGKAELWTETIGENMELIVESRENKFTSTKVRTAKEGVNRINFKEECDAPRKAEIMFVVDATGSMGDEIEFLKSELKDVIGQVESSRSNIDFSWGSVFYRDATDDYLTVQSPLSSKEKKVLDFINMQSAGGGGDYPEAVNEGLEEALMQDWSHDAIARIVFLVLDAPPHHNQDVLKDLQSQIAFASAMGIKIIPITASGINRQTEYLMKFMSVMTNGTYVFLTDHSGIGNAHLDPIVKDFEVEKLNDLLVRVIINYTDPGTCQSQEDNNVVFENIEVFPNPTLDLLQVKVPSGVNKITLTTSSGMLIHSEKITAQCDVSLDLTNYVDGMYVVNFFADEQVYSVKVIKSNKA</sequence>
<organism evidence="6 7">
    <name type="scientific">Portibacter lacus</name>
    <dbReference type="NCBI Taxonomy" id="1099794"/>
    <lineage>
        <taxon>Bacteria</taxon>
        <taxon>Pseudomonadati</taxon>
        <taxon>Bacteroidota</taxon>
        <taxon>Saprospiria</taxon>
        <taxon>Saprospirales</taxon>
        <taxon>Haliscomenobacteraceae</taxon>
        <taxon>Portibacter</taxon>
    </lineage>
</organism>
<dbReference type="InterPro" id="IPR052969">
    <property type="entry name" value="Thr-specific_kinase-like"/>
</dbReference>
<name>A0AA37WFI3_9BACT</name>
<evidence type="ECO:0000256" key="3">
    <source>
        <dbReference type="ARBA" id="ARBA00022729"/>
    </source>
</evidence>
<dbReference type="PANTHER" id="PTHR47763">
    <property type="entry name" value="ALPHA-PROTEIN KINASE VWKA"/>
    <property type="match status" value="1"/>
</dbReference>
<feature type="domain" description="VWFA" evidence="5">
    <location>
        <begin position="304"/>
        <end position="490"/>
    </location>
</feature>
<feature type="region of interest" description="Disordered" evidence="4">
    <location>
        <begin position="149"/>
        <end position="173"/>
    </location>
</feature>
<dbReference type="SUPFAM" id="SSF49464">
    <property type="entry name" value="Carboxypeptidase regulatory domain-like"/>
    <property type="match status" value="1"/>
</dbReference>
<reference evidence="6" key="1">
    <citation type="journal article" date="2014" name="Int. J. Syst. Evol. Microbiol.">
        <title>Complete genome sequence of Corynebacterium casei LMG S-19264T (=DSM 44701T), isolated from a smear-ripened cheese.</title>
        <authorList>
            <consortium name="US DOE Joint Genome Institute (JGI-PGF)"/>
            <person name="Walter F."/>
            <person name="Albersmeier A."/>
            <person name="Kalinowski J."/>
            <person name="Ruckert C."/>
        </authorList>
    </citation>
    <scope>NUCLEOTIDE SEQUENCE</scope>
    <source>
        <strain evidence="6">NBRC 108769</strain>
    </source>
</reference>
<comment type="caution">
    <text evidence="6">The sequence shown here is derived from an EMBL/GenBank/DDBJ whole genome shotgun (WGS) entry which is preliminary data.</text>
</comment>
<dbReference type="RefSeq" id="WP_235294234.1">
    <property type="nucleotide sequence ID" value="NZ_BSOH01000021.1"/>
</dbReference>
<proteinExistence type="predicted"/>
<dbReference type="InterPro" id="IPR002035">
    <property type="entry name" value="VWF_A"/>
</dbReference>
<dbReference type="Gene3D" id="2.60.40.1120">
    <property type="entry name" value="Carboxypeptidase-like, regulatory domain"/>
    <property type="match status" value="1"/>
</dbReference>
<reference evidence="6" key="2">
    <citation type="submission" date="2023-01" db="EMBL/GenBank/DDBJ databases">
        <title>Draft genome sequence of Portibacter lacus strain NBRC 108769.</title>
        <authorList>
            <person name="Sun Q."/>
            <person name="Mori K."/>
        </authorList>
    </citation>
    <scope>NUCLEOTIDE SEQUENCE</scope>
    <source>
        <strain evidence="6">NBRC 108769</strain>
    </source>
</reference>
<protein>
    <recommendedName>
        <fullName evidence="5">VWFA domain-containing protein</fullName>
    </recommendedName>
</protein>
<dbReference type="InterPro" id="IPR056861">
    <property type="entry name" value="HMCN1-like_VWA"/>
</dbReference>
<dbReference type="EMBL" id="BSOH01000021">
    <property type="protein sequence ID" value="GLR18642.1"/>
    <property type="molecule type" value="Genomic_DNA"/>
</dbReference>
<dbReference type="Pfam" id="PF25106">
    <property type="entry name" value="VWA_4"/>
    <property type="match status" value="1"/>
</dbReference>